<proteinExistence type="predicted"/>
<dbReference type="EMBL" id="CAMAPE010000008">
    <property type="protein sequence ID" value="CAH9073494.1"/>
    <property type="molecule type" value="Genomic_DNA"/>
</dbReference>
<keyword evidence="2" id="KW-1185">Reference proteome</keyword>
<reference evidence="1" key="1">
    <citation type="submission" date="2022-07" db="EMBL/GenBank/DDBJ databases">
        <authorList>
            <person name="Macas J."/>
            <person name="Novak P."/>
            <person name="Neumann P."/>
        </authorList>
    </citation>
    <scope>NUCLEOTIDE SEQUENCE</scope>
</reference>
<evidence type="ECO:0000313" key="1">
    <source>
        <dbReference type="EMBL" id="CAH9073494.1"/>
    </source>
</evidence>
<comment type="caution">
    <text evidence="1">The sequence shown here is derived from an EMBL/GenBank/DDBJ whole genome shotgun (WGS) entry which is preliminary data.</text>
</comment>
<protein>
    <submittedName>
        <fullName evidence="1">Uncharacterized protein</fullName>
    </submittedName>
</protein>
<dbReference type="AlphaFoldDB" id="A0A9P1E2K7"/>
<organism evidence="1 2">
    <name type="scientific">Cuscuta europaea</name>
    <name type="common">European dodder</name>
    <dbReference type="NCBI Taxonomy" id="41803"/>
    <lineage>
        <taxon>Eukaryota</taxon>
        <taxon>Viridiplantae</taxon>
        <taxon>Streptophyta</taxon>
        <taxon>Embryophyta</taxon>
        <taxon>Tracheophyta</taxon>
        <taxon>Spermatophyta</taxon>
        <taxon>Magnoliopsida</taxon>
        <taxon>eudicotyledons</taxon>
        <taxon>Gunneridae</taxon>
        <taxon>Pentapetalae</taxon>
        <taxon>asterids</taxon>
        <taxon>lamiids</taxon>
        <taxon>Solanales</taxon>
        <taxon>Convolvulaceae</taxon>
        <taxon>Cuscuteae</taxon>
        <taxon>Cuscuta</taxon>
        <taxon>Cuscuta subgen. Cuscuta</taxon>
    </lineage>
</organism>
<dbReference type="Proteomes" id="UP001152484">
    <property type="component" value="Unassembled WGS sequence"/>
</dbReference>
<evidence type="ECO:0000313" key="2">
    <source>
        <dbReference type="Proteomes" id="UP001152484"/>
    </source>
</evidence>
<gene>
    <name evidence="1" type="ORF">CEURO_LOCUS4836</name>
</gene>
<sequence length="103" mass="11212">MPEFPPPNSVSTIFCKDTSGLHLKGVATKLKTSSLFKSSHPLQISPVLFPQLFIRSESNPVPVLQIISKFLTIDTSSHSHSSSPFFDLGNSKSNLFSPAAVRL</sequence>
<name>A0A9P1E2K7_CUSEU</name>
<accession>A0A9P1E2K7</accession>